<dbReference type="GO" id="GO:0003922">
    <property type="term" value="F:GMP synthase (glutamine-hydrolyzing) activity"/>
    <property type="evidence" value="ECO:0007669"/>
    <property type="project" value="UniProtKB-EC"/>
</dbReference>
<keyword evidence="2" id="KW-0808">Transferase</keyword>
<gene>
    <name evidence="2" type="ORF">GT347_01575</name>
</gene>
<protein>
    <submittedName>
        <fullName evidence="2">Glutamine amidotransferase</fullName>
        <ecNumber evidence="2">6.3.5.2</ecNumber>
    </submittedName>
</protein>
<proteinExistence type="predicted"/>
<dbReference type="InterPro" id="IPR044992">
    <property type="entry name" value="ChyE-like"/>
</dbReference>
<evidence type="ECO:0000259" key="1">
    <source>
        <dbReference type="Pfam" id="PF00117"/>
    </source>
</evidence>
<keyword evidence="2" id="KW-0436">Ligase</keyword>
<dbReference type="AlphaFoldDB" id="A0A857IYY2"/>
<dbReference type="InterPro" id="IPR017926">
    <property type="entry name" value="GATASE"/>
</dbReference>
<dbReference type="RefSeq" id="WP_160550312.1">
    <property type="nucleotide sequence ID" value="NZ_CP047650.1"/>
</dbReference>
<evidence type="ECO:0000313" key="2">
    <source>
        <dbReference type="EMBL" id="QHI96794.1"/>
    </source>
</evidence>
<feature type="domain" description="Glutamine amidotransferase" evidence="1">
    <location>
        <begin position="42"/>
        <end position="185"/>
    </location>
</feature>
<dbReference type="EMBL" id="CP047650">
    <property type="protein sequence ID" value="QHI96794.1"/>
    <property type="molecule type" value="Genomic_DNA"/>
</dbReference>
<dbReference type="KEGG" id="xyk:GT347_01575"/>
<dbReference type="PROSITE" id="PS51273">
    <property type="entry name" value="GATASE_TYPE_1"/>
    <property type="match status" value="1"/>
</dbReference>
<reference evidence="2 3" key="1">
    <citation type="submission" date="2020-01" db="EMBL/GenBank/DDBJ databases">
        <title>Genome sequencing of strain KACC 21265.</title>
        <authorList>
            <person name="Heo J."/>
            <person name="Kim S.-J."/>
            <person name="Kim J.-S."/>
            <person name="Hong S.-B."/>
            <person name="Kwon S.-W."/>
        </authorList>
    </citation>
    <scope>NUCLEOTIDE SEQUENCE [LARGE SCALE GENOMIC DNA]</scope>
    <source>
        <strain evidence="2 3">KACC 21265</strain>
    </source>
</reference>
<evidence type="ECO:0000313" key="3">
    <source>
        <dbReference type="Proteomes" id="UP000464787"/>
    </source>
</evidence>
<keyword evidence="2" id="KW-0315">Glutamine amidotransferase</keyword>
<dbReference type="InterPro" id="IPR029062">
    <property type="entry name" value="Class_I_gatase-like"/>
</dbReference>
<accession>A0A857IYY2</accession>
<dbReference type="NCBIfam" id="NF006098">
    <property type="entry name" value="PRK08250.1"/>
    <property type="match status" value="1"/>
</dbReference>
<dbReference type="GO" id="GO:0016740">
    <property type="term" value="F:transferase activity"/>
    <property type="evidence" value="ECO:0007669"/>
    <property type="project" value="UniProtKB-KW"/>
</dbReference>
<dbReference type="SUPFAM" id="SSF52317">
    <property type="entry name" value="Class I glutamine amidotransferase-like"/>
    <property type="match status" value="1"/>
</dbReference>
<dbReference type="FunFam" id="3.40.50.880:FF:000033">
    <property type="entry name" value="Glutamine amidotransferase class-I"/>
    <property type="match status" value="1"/>
</dbReference>
<dbReference type="EC" id="6.3.5.2" evidence="2"/>
<name>A0A857IYY2_9BURK</name>
<dbReference type="Gene3D" id="3.40.50.880">
    <property type="match status" value="1"/>
</dbReference>
<dbReference type="PANTHER" id="PTHR42695">
    <property type="entry name" value="GLUTAMINE AMIDOTRANSFERASE YLR126C-RELATED"/>
    <property type="match status" value="1"/>
</dbReference>
<sequence>MNVHFVIHEAFEAPGAYEQWIRERGHRASYSRVYAGDALPASLAQIDMLVVMGGPQSPSTTLAECPHFDAAAECALIAGAADAGKVVIGVCLGAQLIGEALGAPCGHSPEKEIGKFPITMTAAGQAHPWFADFPATFDSGHWHGDMPGLTPDARVLAFSEGCPRQIVEYRPLVFGFQCHLELTPEVVELLIAASAHEFEALRSHRFVQQPAALRAHDYGAMNRTLFGFLDRLASAASPADQP</sequence>
<dbReference type="Proteomes" id="UP000464787">
    <property type="component" value="Chromosome"/>
</dbReference>
<dbReference type="CDD" id="cd01741">
    <property type="entry name" value="GATase1_1"/>
    <property type="match status" value="1"/>
</dbReference>
<organism evidence="2 3">
    <name type="scientific">Xylophilus rhododendri</name>
    <dbReference type="NCBI Taxonomy" id="2697032"/>
    <lineage>
        <taxon>Bacteria</taxon>
        <taxon>Pseudomonadati</taxon>
        <taxon>Pseudomonadota</taxon>
        <taxon>Betaproteobacteria</taxon>
        <taxon>Burkholderiales</taxon>
        <taxon>Xylophilus</taxon>
    </lineage>
</organism>
<keyword evidence="3" id="KW-1185">Reference proteome</keyword>
<dbReference type="PANTHER" id="PTHR42695:SF5">
    <property type="entry name" value="GLUTAMINE AMIDOTRANSFERASE YLR126C-RELATED"/>
    <property type="match status" value="1"/>
</dbReference>
<dbReference type="GO" id="GO:0005829">
    <property type="term" value="C:cytosol"/>
    <property type="evidence" value="ECO:0007669"/>
    <property type="project" value="TreeGrafter"/>
</dbReference>
<dbReference type="Pfam" id="PF00117">
    <property type="entry name" value="GATase"/>
    <property type="match status" value="1"/>
</dbReference>